<comment type="cofactor">
    <cofactor evidence="1">
        <name>Mg(2+)</name>
        <dbReference type="ChEBI" id="CHEBI:18420"/>
    </cofactor>
</comment>
<dbReference type="GO" id="GO:0008801">
    <property type="term" value="F:beta-phosphoglucomutase activity"/>
    <property type="evidence" value="ECO:0007669"/>
    <property type="project" value="UniProtKB-EC"/>
</dbReference>
<dbReference type="InterPro" id="IPR036412">
    <property type="entry name" value="HAD-like_sf"/>
</dbReference>
<sequence>MDKEQKAFIFDMDGVIYDSEPIHAKAKKQVLAECGITISDERLATFVGRSSRDFYGTMVEENPQCPVSWQELARRKHVLYKKMLVEDDSVKTMPGVRELLERIKAAGYIIGLGSSSTMEMIELVLGRFGLKDYFSVLVSGDELPRSKPDPLIFLTVAEKLGVKPENCTVIEDAFAGVTAARAAGMHCIGYYNPNSGAQDLSGADRIVKSHDDIVV</sequence>
<dbReference type="NCBIfam" id="TIGR01509">
    <property type="entry name" value="HAD-SF-IA-v3"/>
    <property type="match status" value="1"/>
</dbReference>
<dbReference type="SFLD" id="SFLDG01129">
    <property type="entry name" value="C1.5:_HAD__Beta-PGM__Phosphata"/>
    <property type="match status" value="1"/>
</dbReference>
<keyword evidence="4" id="KW-0479">Metal-binding</keyword>
<dbReference type="SFLD" id="SFLDS00003">
    <property type="entry name" value="Haloacid_Dehalogenase"/>
    <property type="match status" value="1"/>
</dbReference>
<dbReference type="InterPro" id="IPR023198">
    <property type="entry name" value="PGP-like_dom2"/>
</dbReference>
<dbReference type="Proteomes" id="UP000030993">
    <property type="component" value="Unassembled WGS sequence"/>
</dbReference>
<evidence type="ECO:0000256" key="6">
    <source>
        <dbReference type="ARBA" id="ARBA00023235"/>
    </source>
</evidence>
<dbReference type="CDD" id="cd16423">
    <property type="entry name" value="HAD_BPGM-like"/>
    <property type="match status" value="1"/>
</dbReference>
<evidence type="ECO:0000313" key="12">
    <source>
        <dbReference type="Proteomes" id="UP000030993"/>
    </source>
</evidence>
<dbReference type="PRINTS" id="PR00413">
    <property type="entry name" value="HADHALOGNASE"/>
</dbReference>
<comment type="caution">
    <text evidence="11">The sequence shown here is derived from an EMBL/GenBank/DDBJ whole genome shotgun (WGS) entry which is preliminary data.</text>
</comment>
<organism evidence="11 12">
    <name type="scientific">Anaerovibrio lipolyticus</name>
    <dbReference type="NCBI Taxonomy" id="82374"/>
    <lineage>
        <taxon>Bacteria</taxon>
        <taxon>Bacillati</taxon>
        <taxon>Bacillota</taxon>
        <taxon>Negativicutes</taxon>
        <taxon>Selenomonadales</taxon>
        <taxon>Selenomonadaceae</taxon>
        <taxon>Anaerovibrio</taxon>
    </lineage>
</organism>
<dbReference type="Gene3D" id="3.40.50.1000">
    <property type="entry name" value="HAD superfamily/HAD-like"/>
    <property type="match status" value="1"/>
</dbReference>
<evidence type="ECO:0000256" key="10">
    <source>
        <dbReference type="ARBA" id="ARBA00044991"/>
    </source>
</evidence>
<dbReference type="SUPFAM" id="SSF56784">
    <property type="entry name" value="HAD-like"/>
    <property type="match status" value="1"/>
</dbReference>
<name>A0A0B2K4K2_9FIRM</name>
<dbReference type="EMBL" id="JSCE01000024">
    <property type="protein sequence ID" value="KHM53007.1"/>
    <property type="molecule type" value="Genomic_DNA"/>
</dbReference>
<gene>
    <name evidence="11" type="ORF">NZ47_01540</name>
</gene>
<dbReference type="InterPro" id="IPR006439">
    <property type="entry name" value="HAD-SF_hydro_IA"/>
</dbReference>
<evidence type="ECO:0000256" key="1">
    <source>
        <dbReference type="ARBA" id="ARBA00001946"/>
    </source>
</evidence>
<evidence type="ECO:0000256" key="8">
    <source>
        <dbReference type="ARBA" id="ARBA00044926"/>
    </source>
</evidence>
<dbReference type="AlphaFoldDB" id="A0A0B2K4K2"/>
<dbReference type="NCBIfam" id="TIGR01549">
    <property type="entry name" value="HAD-SF-IA-v1"/>
    <property type="match status" value="1"/>
</dbReference>
<dbReference type="InterPro" id="IPR010976">
    <property type="entry name" value="B-phosphoglucomutase_hydrolase"/>
</dbReference>
<accession>A0A0B2K4K2</accession>
<evidence type="ECO:0000256" key="7">
    <source>
        <dbReference type="ARBA" id="ARBA00023277"/>
    </source>
</evidence>
<keyword evidence="3" id="KW-0597">Phosphoprotein</keyword>
<proteinExistence type="inferred from homology"/>
<dbReference type="Pfam" id="PF00702">
    <property type="entry name" value="Hydrolase"/>
    <property type="match status" value="1"/>
</dbReference>
<dbReference type="Gene3D" id="1.10.150.240">
    <property type="entry name" value="Putative phosphatase, domain 2"/>
    <property type="match status" value="1"/>
</dbReference>
<evidence type="ECO:0000256" key="4">
    <source>
        <dbReference type="ARBA" id="ARBA00022723"/>
    </source>
</evidence>
<dbReference type="eggNOG" id="COG0637">
    <property type="taxonomic scope" value="Bacteria"/>
</dbReference>
<dbReference type="RefSeq" id="WP_027396349.1">
    <property type="nucleotide sequence ID" value="NZ_CAMKSO010000135.1"/>
</dbReference>
<evidence type="ECO:0000256" key="3">
    <source>
        <dbReference type="ARBA" id="ARBA00022553"/>
    </source>
</evidence>
<evidence type="ECO:0000256" key="5">
    <source>
        <dbReference type="ARBA" id="ARBA00022842"/>
    </source>
</evidence>
<dbReference type="InterPro" id="IPR023214">
    <property type="entry name" value="HAD_sf"/>
</dbReference>
<comment type="similarity">
    <text evidence="2">Belongs to the HAD-like hydrolase superfamily. CbbY/CbbZ/Gph/YieH family.</text>
</comment>
<dbReference type="GO" id="GO:0046872">
    <property type="term" value="F:metal ion binding"/>
    <property type="evidence" value="ECO:0007669"/>
    <property type="project" value="UniProtKB-KW"/>
</dbReference>
<keyword evidence="12" id="KW-1185">Reference proteome</keyword>
<evidence type="ECO:0000313" key="11">
    <source>
        <dbReference type="EMBL" id="KHM53007.1"/>
    </source>
</evidence>
<dbReference type="SFLD" id="SFLDG01135">
    <property type="entry name" value="C1.5.6:_HAD__Beta-PGM__Phospha"/>
    <property type="match status" value="1"/>
</dbReference>
<dbReference type="PANTHER" id="PTHR46193">
    <property type="entry name" value="6-PHOSPHOGLUCONATE PHOSPHATASE"/>
    <property type="match status" value="1"/>
</dbReference>
<dbReference type="InterPro" id="IPR051600">
    <property type="entry name" value="Beta-PGM-like"/>
</dbReference>
<dbReference type="STRING" id="82374.NZ47_01540"/>
<keyword evidence="7" id="KW-0119">Carbohydrate metabolism</keyword>
<keyword evidence="5" id="KW-0460">Magnesium</keyword>
<keyword evidence="6" id="KW-0413">Isomerase</keyword>
<reference evidence="11 12" key="1">
    <citation type="journal article" date="2013" name="PLoS ONE">
        <title>Identification and characterization of three novel lipases belonging to families II and V from Anaerovibrio lipolyticus 5ST.</title>
        <authorList>
            <person name="Prive F."/>
            <person name="Kaderbhai N.N."/>
            <person name="Girdwood S."/>
            <person name="Worgan H.J."/>
            <person name="Pinloche E."/>
            <person name="Scollan N.D."/>
            <person name="Huws S.A."/>
            <person name="Newbold C.J."/>
        </authorList>
    </citation>
    <scope>NUCLEOTIDE SEQUENCE [LARGE SCALE GENOMIC DNA]</scope>
    <source>
        <strain evidence="11 12">5S</strain>
    </source>
</reference>
<evidence type="ECO:0000256" key="9">
    <source>
        <dbReference type="ARBA" id="ARBA00044968"/>
    </source>
</evidence>
<comment type="catalytic activity">
    <reaction evidence="8">
        <text>beta-D-glucose 1-phosphate = beta-D-glucose 6-phosphate</text>
        <dbReference type="Rhea" id="RHEA:20113"/>
        <dbReference type="ChEBI" id="CHEBI:57684"/>
        <dbReference type="ChEBI" id="CHEBI:58247"/>
        <dbReference type="EC" id="5.4.2.6"/>
    </reaction>
</comment>
<dbReference type="PANTHER" id="PTHR46193:SF18">
    <property type="entry name" value="HEXITOL PHOSPHATASE B"/>
    <property type="match status" value="1"/>
</dbReference>
<dbReference type="NCBIfam" id="TIGR02009">
    <property type="entry name" value="PGMB-YQAB-SF"/>
    <property type="match status" value="1"/>
</dbReference>
<dbReference type="EC" id="5.4.2.6" evidence="9"/>
<protein>
    <recommendedName>
        <fullName evidence="10">Beta-phosphoglucomutase</fullName>
        <ecNumber evidence="9">5.4.2.6</ecNumber>
    </recommendedName>
</protein>
<evidence type="ECO:0000256" key="2">
    <source>
        <dbReference type="ARBA" id="ARBA00006171"/>
    </source>
</evidence>